<dbReference type="PANTHER" id="PTHR10745:SF0">
    <property type="entry name" value="GLYCINE--TRNA LIGASE"/>
    <property type="match status" value="1"/>
</dbReference>
<protein>
    <recommendedName>
        <fullName evidence="2">glycine--tRNA ligase</fullName>
        <ecNumber evidence="2">6.1.1.14</ecNumber>
    </recommendedName>
    <alternativeName>
        <fullName evidence="9">Diadenosine tetraphosphate synthetase</fullName>
    </alternativeName>
</protein>
<name>A0A8B8PZ84_9MYRT</name>
<evidence type="ECO:0000313" key="12">
    <source>
        <dbReference type="RefSeq" id="XP_030539507.1"/>
    </source>
</evidence>
<gene>
    <name evidence="12" type="primary">LOC115747463</name>
</gene>
<proteinExistence type="predicted"/>
<dbReference type="RefSeq" id="XP_030539507.1">
    <property type="nucleotide sequence ID" value="XM_030683647.2"/>
</dbReference>
<dbReference type="GO" id="GO:0005739">
    <property type="term" value="C:mitochondrion"/>
    <property type="evidence" value="ECO:0007669"/>
    <property type="project" value="TreeGrafter"/>
</dbReference>
<evidence type="ECO:0000256" key="9">
    <source>
        <dbReference type="ARBA" id="ARBA00030057"/>
    </source>
</evidence>
<keyword evidence="4" id="KW-0436">Ligase</keyword>
<dbReference type="GO" id="GO:0004820">
    <property type="term" value="F:glycine-tRNA ligase activity"/>
    <property type="evidence" value="ECO:0007669"/>
    <property type="project" value="UniProtKB-EC"/>
</dbReference>
<comment type="subcellular location">
    <subcellularLocation>
        <location evidence="1">Cytoplasm</location>
    </subcellularLocation>
</comment>
<dbReference type="NCBIfam" id="TIGR00389">
    <property type="entry name" value="glyS_dimeric"/>
    <property type="match status" value="1"/>
</dbReference>
<dbReference type="KEGG" id="rarg:115747463"/>
<evidence type="ECO:0000256" key="2">
    <source>
        <dbReference type="ARBA" id="ARBA00012829"/>
    </source>
</evidence>
<dbReference type="Proteomes" id="UP000827889">
    <property type="component" value="Chromosome 5"/>
</dbReference>
<evidence type="ECO:0000256" key="7">
    <source>
        <dbReference type="ARBA" id="ARBA00022917"/>
    </source>
</evidence>
<dbReference type="InterPro" id="IPR045864">
    <property type="entry name" value="aa-tRNA-synth_II/BPL/LPL"/>
</dbReference>
<dbReference type="SUPFAM" id="SSF52954">
    <property type="entry name" value="Class II aaRS ABD-related"/>
    <property type="match status" value="1"/>
</dbReference>
<evidence type="ECO:0000256" key="5">
    <source>
        <dbReference type="ARBA" id="ARBA00022741"/>
    </source>
</evidence>
<evidence type="ECO:0000313" key="11">
    <source>
        <dbReference type="Proteomes" id="UP000827889"/>
    </source>
</evidence>
<dbReference type="SUPFAM" id="SSF55681">
    <property type="entry name" value="Class II aaRS and biotin synthetases"/>
    <property type="match status" value="1"/>
</dbReference>
<dbReference type="Pfam" id="PF03129">
    <property type="entry name" value="HGTP_anticodon"/>
    <property type="match status" value="1"/>
</dbReference>
<evidence type="ECO:0000256" key="6">
    <source>
        <dbReference type="ARBA" id="ARBA00022840"/>
    </source>
</evidence>
<sequence>MEEQPRFSIHEALADDGAVTREEFRETVIKALKDCRFYGPGGYGLPGNAIKLSVLGLWKQHFALEENMRDMVCPYVMPDGVKETVPMVKDEETGVCYRADHLLKDFCNEILQKDLNICADKAVELKHVLATVDDLSADELGAKIKEYGITAPVTRNPLSDACLFTRKIKMSKHLVPPFLDELYIRPEPLDAGYEYLEPLLHNSKDLPVATAHIRPAYREKIDPRKERLTVHQFTVAEIQHFVDPEDKTHGKFSAVADVETFMLSRERKISHQSAIRRRLGEAVSEGTVNNENLGYFIGRVSLFLTQLGIGEAHVRFRQRYGNELAPHAADCWTAEIECSYGWVQCADIADRSAYDLRTHTEKIGVSLVSHEEFAEPREVEKLLIVPNEKKIGLACEGNEKMVVESLLAMSEEEALQMKAALASKGKVAFTLRIMGRRATIHDDMVEISTKRMREHQRVFTPSVIELSFGIERIMHCLFEHSFYTRPGQAGNEQVNVFRFPLLVAPLECAVFPLRKAPEYESVVQLISRSLTAAGVSHRNYIAGNTIREAYARNDELGVPFAITVHLQVDVTIRERDSEDQVRVSVGEAASVVKEMIDGHRTWSDIWSSFPHHTPASAEEDE</sequence>
<dbReference type="PROSITE" id="PS50862">
    <property type="entry name" value="AA_TRNA_LIGASE_II"/>
    <property type="match status" value="1"/>
</dbReference>
<evidence type="ECO:0000259" key="10">
    <source>
        <dbReference type="PROSITE" id="PS50862"/>
    </source>
</evidence>
<dbReference type="InterPro" id="IPR006195">
    <property type="entry name" value="aa-tRNA-synth_II"/>
</dbReference>
<dbReference type="GO" id="GO:0005524">
    <property type="term" value="F:ATP binding"/>
    <property type="evidence" value="ECO:0007669"/>
    <property type="project" value="UniProtKB-KW"/>
</dbReference>
<dbReference type="Gene3D" id="3.40.50.800">
    <property type="entry name" value="Anticodon-binding domain"/>
    <property type="match status" value="1"/>
</dbReference>
<dbReference type="OrthoDB" id="57698at2759"/>
<keyword evidence="8" id="KW-0030">Aminoacyl-tRNA synthetase</keyword>
<reference evidence="12" key="1">
    <citation type="submission" date="2025-08" db="UniProtKB">
        <authorList>
            <consortium name="RefSeq"/>
        </authorList>
    </citation>
    <scope>IDENTIFICATION</scope>
    <source>
        <tissue evidence="12">Leaf</tissue>
    </source>
</reference>
<dbReference type="Gene3D" id="3.30.930.10">
    <property type="entry name" value="Bira Bifunctional Protein, Domain 2"/>
    <property type="match status" value="1"/>
</dbReference>
<keyword evidence="5" id="KW-0547">Nucleotide-binding</keyword>
<evidence type="ECO:0000256" key="8">
    <source>
        <dbReference type="ARBA" id="ARBA00023146"/>
    </source>
</evidence>
<feature type="domain" description="Aminoacyl-transfer RNA synthetases class-II family profile" evidence="10">
    <location>
        <begin position="128"/>
        <end position="486"/>
    </location>
</feature>
<evidence type="ECO:0000256" key="1">
    <source>
        <dbReference type="ARBA" id="ARBA00004496"/>
    </source>
</evidence>
<evidence type="ECO:0000256" key="4">
    <source>
        <dbReference type="ARBA" id="ARBA00022598"/>
    </source>
</evidence>
<keyword evidence="7" id="KW-0648">Protein biosynthesis</keyword>
<organism evidence="11 12">
    <name type="scientific">Rhodamnia argentea</name>
    <dbReference type="NCBI Taxonomy" id="178133"/>
    <lineage>
        <taxon>Eukaryota</taxon>
        <taxon>Viridiplantae</taxon>
        <taxon>Streptophyta</taxon>
        <taxon>Embryophyta</taxon>
        <taxon>Tracheophyta</taxon>
        <taxon>Spermatophyta</taxon>
        <taxon>Magnoliopsida</taxon>
        <taxon>eudicotyledons</taxon>
        <taxon>Gunneridae</taxon>
        <taxon>Pentapetalae</taxon>
        <taxon>rosids</taxon>
        <taxon>malvids</taxon>
        <taxon>Myrtales</taxon>
        <taxon>Myrtaceae</taxon>
        <taxon>Myrtoideae</taxon>
        <taxon>Myrteae</taxon>
        <taxon>Australasian group</taxon>
        <taxon>Rhodamnia</taxon>
    </lineage>
</organism>
<dbReference type="GO" id="GO:0070150">
    <property type="term" value="P:mitochondrial glycyl-tRNA aminoacylation"/>
    <property type="evidence" value="ECO:0007669"/>
    <property type="project" value="TreeGrafter"/>
</dbReference>
<dbReference type="Gene3D" id="3.30.720.200">
    <property type="match status" value="1"/>
</dbReference>
<dbReference type="InterPro" id="IPR002315">
    <property type="entry name" value="tRNA-synt_gly"/>
</dbReference>
<evidence type="ECO:0000256" key="3">
    <source>
        <dbReference type="ARBA" id="ARBA00022490"/>
    </source>
</evidence>
<dbReference type="PANTHER" id="PTHR10745">
    <property type="entry name" value="GLYCYL-TRNA SYNTHETASE/DNA POLYMERASE SUBUNIT GAMMA-2"/>
    <property type="match status" value="1"/>
</dbReference>
<dbReference type="InterPro" id="IPR004154">
    <property type="entry name" value="Anticodon-bd"/>
</dbReference>
<dbReference type="EC" id="6.1.1.14" evidence="2"/>
<keyword evidence="11" id="KW-1185">Reference proteome</keyword>
<keyword evidence="3" id="KW-0963">Cytoplasm</keyword>
<dbReference type="GeneID" id="115747463"/>
<dbReference type="InterPro" id="IPR027031">
    <property type="entry name" value="Gly-tRNA_synthase/POLG2"/>
</dbReference>
<dbReference type="AlphaFoldDB" id="A0A8B8PZ84"/>
<dbReference type="InterPro" id="IPR036621">
    <property type="entry name" value="Anticodon-bd_dom_sf"/>
</dbReference>
<dbReference type="PRINTS" id="PR01043">
    <property type="entry name" value="TRNASYNTHGLY"/>
</dbReference>
<dbReference type="FunFam" id="3.30.720.200:FF:000001">
    <property type="entry name" value="Glycine--tRNA ligase 2"/>
    <property type="match status" value="1"/>
</dbReference>
<accession>A0A8B8PZ84</accession>
<keyword evidence="6" id="KW-0067">ATP-binding</keyword>
<dbReference type="Gene3D" id="3.30.40.230">
    <property type="match status" value="1"/>
</dbReference>